<dbReference type="PANTHER" id="PTHR37166:SF1">
    <property type="entry name" value="PROTEIN FLAG"/>
    <property type="match status" value="1"/>
</dbReference>
<dbReference type="OrthoDB" id="5741693at2"/>
<dbReference type="AlphaFoldDB" id="A0A3E0WU51"/>
<accession>A0A3E0WU51</accession>
<dbReference type="InterPro" id="IPR005186">
    <property type="entry name" value="FlaG"/>
</dbReference>
<proteinExistence type="predicted"/>
<dbReference type="EMBL" id="NFZW01000011">
    <property type="protein sequence ID" value="RFA35713.1"/>
    <property type="molecule type" value="Genomic_DNA"/>
</dbReference>
<protein>
    <recommendedName>
        <fullName evidence="3">Flagellar biosynthesis protein FlaG</fullName>
    </recommendedName>
</protein>
<keyword evidence="2" id="KW-1185">Reference proteome</keyword>
<name>A0A3E0WU51_9GAMM</name>
<comment type="caution">
    <text evidence="1">The sequence shown here is derived from an EMBL/GenBank/DDBJ whole genome shotgun (WGS) entry which is preliminary data.</text>
</comment>
<dbReference type="Proteomes" id="UP000256763">
    <property type="component" value="Unassembled WGS sequence"/>
</dbReference>
<dbReference type="PANTHER" id="PTHR37166">
    <property type="entry name" value="PROTEIN FLAG"/>
    <property type="match status" value="1"/>
</dbReference>
<gene>
    <name evidence="1" type="ORF">CAL65_12345</name>
</gene>
<evidence type="ECO:0000313" key="2">
    <source>
        <dbReference type="Proteomes" id="UP000256763"/>
    </source>
</evidence>
<dbReference type="InterPro" id="IPR035924">
    <property type="entry name" value="FlaG-like_sf"/>
</dbReference>
<dbReference type="Gene3D" id="3.30.160.170">
    <property type="entry name" value="FlaG-like"/>
    <property type="match status" value="1"/>
</dbReference>
<sequence>MEIRSGVAVPSKDGMDVVVDPSANKRGVGFAKPIADRETLADAVEKVNEHIEVVRRELQFKVDDVTGRVVVKVLDSSTQELVRQIPSEVVLDIARRLREGEALGGAFFDELV</sequence>
<organism evidence="1 2">
    <name type="scientific">Alkalilimnicola ehrlichii</name>
    <dbReference type="NCBI Taxonomy" id="351052"/>
    <lineage>
        <taxon>Bacteria</taxon>
        <taxon>Pseudomonadati</taxon>
        <taxon>Pseudomonadota</taxon>
        <taxon>Gammaproteobacteria</taxon>
        <taxon>Chromatiales</taxon>
        <taxon>Ectothiorhodospiraceae</taxon>
        <taxon>Alkalilimnicola</taxon>
    </lineage>
</organism>
<evidence type="ECO:0000313" key="1">
    <source>
        <dbReference type="EMBL" id="RFA35713.1"/>
    </source>
</evidence>
<evidence type="ECO:0008006" key="3">
    <source>
        <dbReference type="Google" id="ProtNLM"/>
    </source>
</evidence>
<reference evidence="2" key="1">
    <citation type="submission" date="2017-05" db="EMBL/GenBank/DDBJ databases">
        <authorList>
            <person name="Sharma S."/>
            <person name="Sidhu C."/>
            <person name="Pinnaka A.K."/>
        </authorList>
    </citation>
    <scope>NUCLEOTIDE SEQUENCE [LARGE SCALE GENOMIC DNA]</scope>
    <source>
        <strain evidence="2">AK93</strain>
    </source>
</reference>
<dbReference type="RefSeq" id="WP_116302478.1">
    <property type="nucleotide sequence ID" value="NZ_NFZV01000011.1"/>
</dbReference>
<dbReference type="SUPFAM" id="SSF160214">
    <property type="entry name" value="FlaG-like"/>
    <property type="match status" value="1"/>
</dbReference>
<dbReference type="Pfam" id="PF03646">
    <property type="entry name" value="FlaG"/>
    <property type="match status" value="1"/>
</dbReference>